<keyword evidence="3" id="KW-1185">Reference proteome</keyword>
<accession>S3D807</accession>
<dbReference type="GeneID" id="19465941"/>
<feature type="region of interest" description="Disordered" evidence="1">
    <location>
        <begin position="25"/>
        <end position="49"/>
    </location>
</feature>
<proteinExistence type="predicted"/>
<organism evidence="2 3">
    <name type="scientific">Glarea lozoyensis (strain ATCC 20868 / MF5171)</name>
    <dbReference type="NCBI Taxonomy" id="1116229"/>
    <lineage>
        <taxon>Eukaryota</taxon>
        <taxon>Fungi</taxon>
        <taxon>Dikarya</taxon>
        <taxon>Ascomycota</taxon>
        <taxon>Pezizomycotina</taxon>
        <taxon>Leotiomycetes</taxon>
        <taxon>Helotiales</taxon>
        <taxon>Helotiaceae</taxon>
        <taxon>Glarea</taxon>
    </lineage>
</organism>
<dbReference type="AlphaFoldDB" id="S3D807"/>
<reference evidence="2 3" key="1">
    <citation type="journal article" date="2013" name="BMC Genomics">
        <title>Genomics-driven discovery of the pneumocandin biosynthetic gene cluster in the fungus Glarea lozoyensis.</title>
        <authorList>
            <person name="Chen L."/>
            <person name="Yue Q."/>
            <person name="Zhang X."/>
            <person name="Xiang M."/>
            <person name="Wang C."/>
            <person name="Li S."/>
            <person name="Che Y."/>
            <person name="Ortiz-Lopez F.J."/>
            <person name="Bills G.F."/>
            <person name="Liu X."/>
            <person name="An Z."/>
        </authorList>
    </citation>
    <scope>NUCLEOTIDE SEQUENCE [LARGE SCALE GENOMIC DNA]</scope>
    <source>
        <strain evidence="3">ATCC 20868 / MF5171</strain>
    </source>
</reference>
<dbReference type="EMBL" id="KE145357">
    <property type="protein sequence ID" value="EPE33875.1"/>
    <property type="molecule type" value="Genomic_DNA"/>
</dbReference>
<feature type="compositionally biased region" description="Polar residues" evidence="1">
    <location>
        <begin position="25"/>
        <end position="42"/>
    </location>
</feature>
<evidence type="ECO:0000256" key="1">
    <source>
        <dbReference type="SAM" id="MobiDB-lite"/>
    </source>
</evidence>
<dbReference type="RefSeq" id="XP_008079027.1">
    <property type="nucleotide sequence ID" value="XM_008080836.1"/>
</dbReference>
<sequence>MSTTMTEDLMQFAIAAEMFTPSTSAYSTPAAQFTPQQSSRNSEIGDEKD</sequence>
<gene>
    <name evidence="2" type="ORF">GLAREA_06888</name>
</gene>
<name>S3D807_GLAL2</name>
<dbReference type="HOGENOM" id="CLU_3143204_0_0_1"/>
<dbReference type="Proteomes" id="UP000016922">
    <property type="component" value="Unassembled WGS sequence"/>
</dbReference>
<dbReference type="KEGG" id="glz:GLAREA_06888"/>
<evidence type="ECO:0000313" key="2">
    <source>
        <dbReference type="EMBL" id="EPE33875.1"/>
    </source>
</evidence>
<evidence type="ECO:0000313" key="3">
    <source>
        <dbReference type="Proteomes" id="UP000016922"/>
    </source>
</evidence>
<protein>
    <submittedName>
        <fullName evidence="2">Uncharacterized protein</fullName>
    </submittedName>
</protein>